<evidence type="ECO:0000313" key="3">
    <source>
        <dbReference type="Proteomes" id="UP000199073"/>
    </source>
</evidence>
<keyword evidence="3" id="KW-1185">Reference proteome</keyword>
<evidence type="ECO:0000313" key="2">
    <source>
        <dbReference type="EMBL" id="SDP09839.1"/>
    </source>
</evidence>
<dbReference type="OrthoDB" id="5432434at2"/>
<reference evidence="2 3" key="1">
    <citation type="submission" date="2016-10" db="EMBL/GenBank/DDBJ databases">
        <authorList>
            <person name="de Groot N.N."/>
        </authorList>
    </citation>
    <scope>NUCLEOTIDE SEQUENCE [LARGE SCALE GENOMIC DNA]</scope>
    <source>
        <strain evidence="2 3">DSM 12130</strain>
    </source>
</reference>
<dbReference type="AlphaFoldDB" id="A0A1H0PZN4"/>
<gene>
    <name evidence="2" type="ORF">SAMN05660330_01805</name>
</gene>
<keyword evidence="1" id="KW-0472">Membrane</keyword>
<protein>
    <submittedName>
        <fullName evidence="2">Uncharacterized protein</fullName>
    </submittedName>
</protein>
<feature type="transmembrane region" description="Helical" evidence="1">
    <location>
        <begin position="38"/>
        <end position="59"/>
    </location>
</feature>
<accession>A0A1H0PZN4</accession>
<dbReference type="Proteomes" id="UP000199073">
    <property type="component" value="Unassembled WGS sequence"/>
</dbReference>
<dbReference type="EMBL" id="FNJI01000010">
    <property type="protein sequence ID" value="SDP09839.1"/>
    <property type="molecule type" value="Genomic_DNA"/>
</dbReference>
<dbReference type="STRING" id="91360.SAMN05660330_01805"/>
<name>A0A1H0PZN4_9BACT</name>
<keyword evidence="1" id="KW-0812">Transmembrane</keyword>
<keyword evidence="1" id="KW-1133">Transmembrane helix</keyword>
<sequence>MKRVQNSRFDLTGNGIIRVMKLAAFGKIVPVGNLRGGPGIRCLVVVGLLHFFGYPIYYINARYGHRLGPVKRIVGRVRKR</sequence>
<organism evidence="2 3">
    <name type="scientific">Desulforhopalus singaporensis</name>
    <dbReference type="NCBI Taxonomy" id="91360"/>
    <lineage>
        <taxon>Bacteria</taxon>
        <taxon>Pseudomonadati</taxon>
        <taxon>Thermodesulfobacteriota</taxon>
        <taxon>Desulfobulbia</taxon>
        <taxon>Desulfobulbales</taxon>
        <taxon>Desulfocapsaceae</taxon>
        <taxon>Desulforhopalus</taxon>
    </lineage>
</organism>
<evidence type="ECO:0000256" key="1">
    <source>
        <dbReference type="SAM" id="Phobius"/>
    </source>
</evidence>
<proteinExistence type="predicted"/>
<dbReference type="RefSeq" id="WP_092221980.1">
    <property type="nucleotide sequence ID" value="NZ_FNJI01000010.1"/>
</dbReference>